<dbReference type="SUPFAM" id="SSF55315">
    <property type="entry name" value="L30e-like"/>
    <property type="match status" value="1"/>
</dbReference>
<dbReference type="InterPro" id="IPR029064">
    <property type="entry name" value="Ribosomal_eL30-like_sf"/>
</dbReference>
<dbReference type="CDD" id="cd18095">
    <property type="entry name" value="SpoU-like_rRNA-MTase"/>
    <property type="match status" value="1"/>
</dbReference>
<dbReference type="Gene3D" id="3.30.1330.30">
    <property type="match status" value="1"/>
</dbReference>
<dbReference type="EMBL" id="AP027370">
    <property type="protein sequence ID" value="BDY12764.1"/>
    <property type="molecule type" value="Genomic_DNA"/>
</dbReference>
<evidence type="ECO:0000313" key="5">
    <source>
        <dbReference type="Proteomes" id="UP001321445"/>
    </source>
</evidence>
<protein>
    <submittedName>
        <fullName evidence="4">23S rRNA (Guanosine(2251)-2'-O)-methyltransferase RlmB</fullName>
    </submittedName>
</protein>
<dbReference type="InterPro" id="IPR013123">
    <property type="entry name" value="SpoU_subst-bd"/>
</dbReference>
<keyword evidence="1" id="KW-0489">Methyltransferase</keyword>
<dbReference type="NCBIfam" id="TIGR00186">
    <property type="entry name" value="rRNA_methyl_3"/>
    <property type="match status" value="1"/>
</dbReference>
<keyword evidence="2" id="KW-0808">Transferase</keyword>
<keyword evidence="5" id="KW-1185">Reference proteome</keyword>
<dbReference type="InterPro" id="IPR029028">
    <property type="entry name" value="Alpha/beta_knot_MTases"/>
</dbReference>
<dbReference type="InterPro" id="IPR004441">
    <property type="entry name" value="rRNA_MeTrfase_TrmH"/>
</dbReference>
<gene>
    <name evidence="4" type="ORF">HCR_10760</name>
</gene>
<dbReference type="Proteomes" id="UP001321445">
    <property type="component" value="Chromosome"/>
</dbReference>
<dbReference type="SMART" id="SM00967">
    <property type="entry name" value="SpoU_sub_bind"/>
    <property type="match status" value="1"/>
</dbReference>
<sequence length="227" mass="24755">MIVYGKQICNILIERHPELIERFILAKELDKKEFAKVRQIGKPIEKVDPKKAQALARGGNHQGWLCDIRPYRYADPSELKEAGFLVVLAGLTDVGNIGAIIRSAYALGADGVIVSGIKQLQSEAVVRTSAGAMFDLPVAIAPNLLDLLNELKQKGFTLYGAGMEGEAIEDVKIDKKRVLVLGSEGTGIPKRAMEKMDKIVTVEMARPFDSLNVSAAAAILIYRMGHV</sequence>
<dbReference type="PANTHER" id="PTHR46429">
    <property type="entry name" value="23S RRNA (GUANOSINE-2'-O-)-METHYLTRANSFERASE RLMB"/>
    <property type="match status" value="1"/>
</dbReference>
<evidence type="ECO:0000313" key="4">
    <source>
        <dbReference type="EMBL" id="BDY12764.1"/>
    </source>
</evidence>
<reference evidence="4 5" key="1">
    <citation type="submission" date="2023-03" db="EMBL/GenBank/DDBJ databases">
        <title>Description of Hydrogenimonas sp. ISO32.</title>
        <authorList>
            <person name="Mino S."/>
            <person name="Fukazawa S."/>
            <person name="Sawabe T."/>
        </authorList>
    </citation>
    <scope>NUCLEOTIDE SEQUENCE [LARGE SCALE GENOMIC DNA]</scope>
    <source>
        <strain evidence="4 5">ISO32</strain>
    </source>
</reference>
<evidence type="ECO:0000256" key="1">
    <source>
        <dbReference type="ARBA" id="ARBA00022603"/>
    </source>
</evidence>
<name>A0ABN6WVL2_9BACT</name>
<dbReference type="SUPFAM" id="SSF75217">
    <property type="entry name" value="alpha/beta knot"/>
    <property type="match status" value="1"/>
</dbReference>
<accession>A0ABN6WVL2</accession>
<dbReference type="PANTHER" id="PTHR46429:SF1">
    <property type="entry name" value="23S RRNA (GUANOSINE-2'-O-)-METHYLTRANSFERASE RLMB"/>
    <property type="match status" value="1"/>
</dbReference>
<dbReference type="InterPro" id="IPR029026">
    <property type="entry name" value="tRNA_m1G_MTases_N"/>
</dbReference>
<proteinExistence type="predicted"/>
<feature type="domain" description="RNA 2-O ribose methyltransferase substrate binding" evidence="3">
    <location>
        <begin position="2"/>
        <end position="74"/>
    </location>
</feature>
<dbReference type="InterPro" id="IPR001537">
    <property type="entry name" value="SpoU_MeTrfase"/>
</dbReference>
<dbReference type="Gene3D" id="3.40.1280.10">
    <property type="match status" value="1"/>
</dbReference>
<dbReference type="Pfam" id="PF00588">
    <property type="entry name" value="SpoU_methylase"/>
    <property type="match status" value="1"/>
</dbReference>
<organism evidence="4 5">
    <name type="scientific">Hydrogenimonas cancrithermarum</name>
    <dbReference type="NCBI Taxonomy" id="2993563"/>
    <lineage>
        <taxon>Bacteria</taxon>
        <taxon>Pseudomonadati</taxon>
        <taxon>Campylobacterota</taxon>
        <taxon>Epsilonproteobacteria</taxon>
        <taxon>Campylobacterales</taxon>
        <taxon>Hydrogenimonadaceae</taxon>
        <taxon>Hydrogenimonas</taxon>
    </lineage>
</organism>
<evidence type="ECO:0000259" key="3">
    <source>
        <dbReference type="SMART" id="SM00967"/>
    </source>
</evidence>
<evidence type="ECO:0000256" key="2">
    <source>
        <dbReference type="ARBA" id="ARBA00022679"/>
    </source>
</evidence>
<dbReference type="Pfam" id="PF08032">
    <property type="entry name" value="SpoU_sub_bind"/>
    <property type="match status" value="1"/>
</dbReference>
<dbReference type="RefSeq" id="WP_286337941.1">
    <property type="nucleotide sequence ID" value="NZ_AP027370.1"/>
</dbReference>